<dbReference type="EMBL" id="QBLH01002636">
    <property type="protein sequence ID" value="TGZ47862.1"/>
    <property type="molecule type" value="Genomic_DNA"/>
</dbReference>
<organism evidence="2 3">
    <name type="scientific">Temnothorax longispinosus</name>
    <dbReference type="NCBI Taxonomy" id="300112"/>
    <lineage>
        <taxon>Eukaryota</taxon>
        <taxon>Metazoa</taxon>
        <taxon>Ecdysozoa</taxon>
        <taxon>Arthropoda</taxon>
        <taxon>Hexapoda</taxon>
        <taxon>Insecta</taxon>
        <taxon>Pterygota</taxon>
        <taxon>Neoptera</taxon>
        <taxon>Endopterygota</taxon>
        <taxon>Hymenoptera</taxon>
        <taxon>Apocrita</taxon>
        <taxon>Aculeata</taxon>
        <taxon>Formicoidea</taxon>
        <taxon>Formicidae</taxon>
        <taxon>Myrmicinae</taxon>
        <taxon>Temnothorax</taxon>
    </lineage>
</organism>
<proteinExistence type="predicted"/>
<protein>
    <submittedName>
        <fullName evidence="2">Uncharacterized protein</fullName>
    </submittedName>
</protein>
<keyword evidence="3" id="KW-1185">Reference proteome</keyword>
<dbReference type="SUPFAM" id="SSF101447">
    <property type="entry name" value="Formin homology 2 domain (FH2 domain)"/>
    <property type="match status" value="1"/>
</dbReference>
<evidence type="ECO:0000313" key="3">
    <source>
        <dbReference type="Proteomes" id="UP000310200"/>
    </source>
</evidence>
<feature type="compositionally biased region" description="Basic and acidic residues" evidence="1">
    <location>
        <begin position="8"/>
        <end position="17"/>
    </location>
</feature>
<dbReference type="Proteomes" id="UP000310200">
    <property type="component" value="Unassembled WGS sequence"/>
</dbReference>
<dbReference type="AlphaFoldDB" id="A0A4S2KEQ1"/>
<sequence>MGGCGPSVRERRGEPGGKRGRNFARARLHPPRLPPPPPPPPPPPLDAEGSWTARVSCCETELSVKNSRVPIFWTRAGKTTRSSLARDTFQLATTIMLAGIFEGNNVREKSLAVGSSVACLLHFPSCRWIYSFAQAFEERADGPRECHAEITFCGPCGAASRKEIEFRELGRDSVSCFSARLRALFPIDCKTNCYSPGTHGDVSVFSGRSDEGDKKLLTM</sequence>
<feature type="compositionally biased region" description="Basic residues" evidence="1">
    <location>
        <begin position="18"/>
        <end position="30"/>
    </location>
</feature>
<feature type="region of interest" description="Disordered" evidence="1">
    <location>
        <begin position="1"/>
        <end position="49"/>
    </location>
</feature>
<reference evidence="2 3" key="1">
    <citation type="journal article" date="2019" name="Philos. Trans. R. Soc. Lond., B, Biol. Sci.">
        <title>Ant behaviour and brain gene expression of defending hosts depend on the ecological success of the intruding social parasite.</title>
        <authorList>
            <person name="Kaur R."/>
            <person name="Stoldt M."/>
            <person name="Jongepier E."/>
            <person name="Feldmeyer B."/>
            <person name="Menzel F."/>
            <person name="Bornberg-Bauer E."/>
            <person name="Foitzik S."/>
        </authorList>
    </citation>
    <scope>NUCLEOTIDE SEQUENCE [LARGE SCALE GENOMIC DNA]</scope>
    <source>
        <tissue evidence="2">Whole body</tissue>
    </source>
</reference>
<evidence type="ECO:0000313" key="2">
    <source>
        <dbReference type="EMBL" id="TGZ47862.1"/>
    </source>
</evidence>
<gene>
    <name evidence="2" type="ORF">DBV15_09205</name>
</gene>
<comment type="caution">
    <text evidence="2">The sequence shown here is derived from an EMBL/GenBank/DDBJ whole genome shotgun (WGS) entry which is preliminary data.</text>
</comment>
<name>A0A4S2KEQ1_9HYME</name>
<accession>A0A4S2KEQ1</accession>
<feature type="compositionally biased region" description="Pro residues" evidence="1">
    <location>
        <begin position="31"/>
        <end position="45"/>
    </location>
</feature>
<feature type="non-terminal residue" evidence="2">
    <location>
        <position position="219"/>
    </location>
</feature>
<evidence type="ECO:0000256" key="1">
    <source>
        <dbReference type="SAM" id="MobiDB-lite"/>
    </source>
</evidence>